<feature type="compositionally biased region" description="Basic and acidic residues" evidence="1">
    <location>
        <begin position="219"/>
        <end position="238"/>
    </location>
</feature>
<name>A0A9Q0KXP1_9MAGN</name>
<evidence type="ECO:0000313" key="3">
    <source>
        <dbReference type="EMBL" id="KAJ4978590.1"/>
    </source>
</evidence>
<dbReference type="PANTHER" id="PTHR45669:SF14">
    <property type="entry name" value="EMB|CAB81925.1-RELATED"/>
    <property type="match status" value="1"/>
</dbReference>
<protein>
    <recommendedName>
        <fullName evidence="2">Glutaredoxin domain-containing protein</fullName>
    </recommendedName>
</protein>
<feature type="region of interest" description="Disordered" evidence="1">
    <location>
        <begin position="216"/>
        <end position="238"/>
    </location>
</feature>
<dbReference type="PROSITE" id="PS51354">
    <property type="entry name" value="GLUTAREDOXIN_2"/>
    <property type="match status" value="1"/>
</dbReference>
<dbReference type="OrthoDB" id="423313at2759"/>
<feature type="domain" description="Glutaredoxin" evidence="2">
    <location>
        <begin position="258"/>
        <end position="324"/>
    </location>
</feature>
<dbReference type="Gene3D" id="3.40.30.10">
    <property type="entry name" value="Glutaredoxin"/>
    <property type="match status" value="1"/>
</dbReference>
<dbReference type="AlphaFoldDB" id="A0A9Q0KXP1"/>
<dbReference type="InterPro" id="IPR036249">
    <property type="entry name" value="Thioredoxin-like_sf"/>
</dbReference>
<evidence type="ECO:0000313" key="4">
    <source>
        <dbReference type="Proteomes" id="UP001141806"/>
    </source>
</evidence>
<dbReference type="Pfam" id="PF23733">
    <property type="entry name" value="GRXCR1-2_C"/>
    <property type="match status" value="1"/>
</dbReference>
<dbReference type="PANTHER" id="PTHR45669">
    <property type="entry name" value="GLUTAREDOXIN DOMAIN-CONTAINING CYSTEINE-RICH PROTEIN CG12206-RELATED"/>
    <property type="match status" value="1"/>
</dbReference>
<comment type="caution">
    <text evidence="3">The sequence shown here is derived from an EMBL/GenBank/DDBJ whole genome shotgun (WGS) entry which is preliminary data.</text>
</comment>
<keyword evidence="4" id="KW-1185">Reference proteome</keyword>
<dbReference type="CDD" id="cd03031">
    <property type="entry name" value="GRX_GRX_like"/>
    <property type="match status" value="1"/>
</dbReference>
<dbReference type="Pfam" id="PF00462">
    <property type="entry name" value="Glutaredoxin"/>
    <property type="match status" value="1"/>
</dbReference>
<feature type="region of interest" description="Disordered" evidence="1">
    <location>
        <begin position="87"/>
        <end position="112"/>
    </location>
</feature>
<accession>A0A9Q0KXP1</accession>
<evidence type="ECO:0000256" key="1">
    <source>
        <dbReference type="SAM" id="MobiDB-lite"/>
    </source>
</evidence>
<proteinExistence type="predicted"/>
<organism evidence="3 4">
    <name type="scientific">Protea cynaroides</name>
    <dbReference type="NCBI Taxonomy" id="273540"/>
    <lineage>
        <taxon>Eukaryota</taxon>
        <taxon>Viridiplantae</taxon>
        <taxon>Streptophyta</taxon>
        <taxon>Embryophyta</taxon>
        <taxon>Tracheophyta</taxon>
        <taxon>Spermatophyta</taxon>
        <taxon>Magnoliopsida</taxon>
        <taxon>Proteales</taxon>
        <taxon>Proteaceae</taxon>
        <taxon>Protea</taxon>
    </lineage>
</organism>
<reference evidence="3" key="1">
    <citation type="journal article" date="2023" name="Plant J.">
        <title>The genome of the king protea, Protea cynaroides.</title>
        <authorList>
            <person name="Chang J."/>
            <person name="Duong T.A."/>
            <person name="Schoeman C."/>
            <person name="Ma X."/>
            <person name="Roodt D."/>
            <person name="Barker N."/>
            <person name="Li Z."/>
            <person name="Van de Peer Y."/>
            <person name="Mizrachi E."/>
        </authorList>
    </citation>
    <scope>NUCLEOTIDE SEQUENCE</scope>
    <source>
        <tissue evidence="3">Young leaves</tissue>
    </source>
</reference>
<dbReference type="InterPro" id="IPR002109">
    <property type="entry name" value="Glutaredoxin"/>
</dbReference>
<dbReference type="EMBL" id="JAMYWD010000002">
    <property type="protein sequence ID" value="KAJ4978590.1"/>
    <property type="molecule type" value="Genomic_DNA"/>
</dbReference>
<dbReference type="SUPFAM" id="SSF52833">
    <property type="entry name" value="Thioredoxin-like"/>
    <property type="match status" value="1"/>
</dbReference>
<evidence type="ECO:0000259" key="2">
    <source>
        <dbReference type="Pfam" id="PF00462"/>
    </source>
</evidence>
<feature type="region of interest" description="Disordered" evidence="1">
    <location>
        <begin position="132"/>
        <end position="163"/>
    </location>
</feature>
<dbReference type="Proteomes" id="UP001141806">
    <property type="component" value="Unassembled WGS sequence"/>
</dbReference>
<feature type="region of interest" description="Disordered" evidence="1">
    <location>
        <begin position="50"/>
        <end position="69"/>
    </location>
</feature>
<sequence length="406" mass="45903">MKGMKGKFLKKLKSIRPMTSLKSSRVLQVNASDGFFFPHCNNRVPQNPPICKEQDDRINPSNLSKQEPEIIDISELMKDLEEEEEMELKEEDVGDKENIGLPIKPKDMFPLNQNRKPEASIILPEPARCHLRNDPLSDLDVSSLRRPDPPPVDHNLEIPQSAIRPDPLSEIDISSFRGPDLNSGSLFDPNLLAVFEQGVMDHIKAYEAERKSRAILAMDTKERKPEPEPEPPSKSRRIEDNLLLEFDEKCPPGGIDSVILYTTSLRGVRKTFEDCHSIKFLLGSFRVLFYERDVSMHSEFREELWRILEGRVIPPRLFIKGRYIGGADEVVGLHEQGKLKLLLQGLPAEESDGPCCSCAGIRFVLCFNCSGSRKIIPEVGEDEEEMLPSRCPDCNENGLIVCPICC</sequence>
<gene>
    <name evidence="3" type="ORF">NE237_009370</name>
</gene>